<sequence length="167" mass="18319">MKMGSAHWQVQYQMRRKPWLLLVPLAAAALLVCLIALAFSKGAGDGGEAVTRTVGQSVIDGWVYGGYDSGGNLIFQQGDRVVLLPANSKEIKLNGKAVPLRDSSPDTIHIGLEKSEEAVEEPSFPWWLFWLLTGTLIGLVVGLRLGKSGRSKAAKRPLYRFQGRLMR</sequence>
<keyword evidence="1" id="KW-0472">Membrane</keyword>
<accession>A0ABT3WXJ3</accession>
<gene>
    <name evidence="2" type="ORF">OS242_00690</name>
</gene>
<organism evidence="2 3">
    <name type="scientific">Tumebacillus lacus</name>
    <dbReference type="NCBI Taxonomy" id="2995335"/>
    <lineage>
        <taxon>Bacteria</taxon>
        <taxon>Bacillati</taxon>
        <taxon>Bacillota</taxon>
        <taxon>Bacilli</taxon>
        <taxon>Bacillales</taxon>
        <taxon>Alicyclobacillaceae</taxon>
        <taxon>Tumebacillus</taxon>
    </lineage>
</organism>
<evidence type="ECO:0000313" key="3">
    <source>
        <dbReference type="Proteomes" id="UP001208017"/>
    </source>
</evidence>
<reference evidence="2 3" key="1">
    <citation type="submission" date="2022-11" db="EMBL/GenBank/DDBJ databases">
        <title>Study of microbial diversity in lake waters.</title>
        <authorList>
            <person name="Zhang J."/>
        </authorList>
    </citation>
    <scope>NUCLEOTIDE SEQUENCE [LARGE SCALE GENOMIC DNA]</scope>
    <source>
        <strain evidence="2 3">DT12</strain>
    </source>
</reference>
<keyword evidence="3" id="KW-1185">Reference proteome</keyword>
<proteinExistence type="predicted"/>
<name>A0ABT3WXJ3_9BACL</name>
<keyword evidence="1" id="KW-1133">Transmembrane helix</keyword>
<evidence type="ECO:0008006" key="4">
    <source>
        <dbReference type="Google" id="ProtNLM"/>
    </source>
</evidence>
<dbReference type="EMBL" id="JAPMLT010000001">
    <property type="protein sequence ID" value="MCX7568482.1"/>
    <property type="molecule type" value="Genomic_DNA"/>
</dbReference>
<dbReference type="RefSeq" id="WP_267149727.1">
    <property type="nucleotide sequence ID" value="NZ_JAPMLT010000001.1"/>
</dbReference>
<feature type="transmembrane region" description="Helical" evidence="1">
    <location>
        <begin position="124"/>
        <end position="146"/>
    </location>
</feature>
<evidence type="ECO:0000256" key="1">
    <source>
        <dbReference type="SAM" id="Phobius"/>
    </source>
</evidence>
<protein>
    <recommendedName>
        <fullName evidence="4">DUF3592 domain-containing protein</fullName>
    </recommendedName>
</protein>
<comment type="caution">
    <text evidence="2">The sequence shown here is derived from an EMBL/GenBank/DDBJ whole genome shotgun (WGS) entry which is preliminary data.</text>
</comment>
<evidence type="ECO:0000313" key="2">
    <source>
        <dbReference type="EMBL" id="MCX7568482.1"/>
    </source>
</evidence>
<keyword evidence="1" id="KW-0812">Transmembrane</keyword>
<dbReference type="Proteomes" id="UP001208017">
    <property type="component" value="Unassembled WGS sequence"/>
</dbReference>